<keyword evidence="1" id="KW-0175">Coiled coil</keyword>
<gene>
    <name evidence="2" type="primary">105624128</name>
</gene>
<dbReference type="OrthoDB" id="7553904at2759"/>
<dbReference type="Proteomes" id="UP000005205">
    <property type="component" value="Unassembled WGS sequence"/>
</dbReference>
<evidence type="ECO:0000256" key="1">
    <source>
        <dbReference type="SAM" id="Coils"/>
    </source>
</evidence>
<dbReference type="InParanoid" id="A0A158NTM3"/>
<evidence type="ECO:0000313" key="3">
    <source>
        <dbReference type="Proteomes" id="UP000005205"/>
    </source>
</evidence>
<reference evidence="2" key="2">
    <citation type="submission" date="2016-04" db="UniProtKB">
        <authorList>
            <consortium name="EnsemblMetazoa"/>
        </authorList>
    </citation>
    <scope>IDENTIFICATION</scope>
</reference>
<organism evidence="2 3">
    <name type="scientific">Atta cephalotes</name>
    <name type="common">Leafcutter ant</name>
    <dbReference type="NCBI Taxonomy" id="12957"/>
    <lineage>
        <taxon>Eukaryota</taxon>
        <taxon>Metazoa</taxon>
        <taxon>Ecdysozoa</taxon>
        <taxon>Arthropoda</taxon>
        <taxon>Hexapoda</taxon>
        <taxon>Insecta</taxon>
        <taxon>Pterygota</taxon>
        <taxon>Neoptera</taxon>
        <taxon>Endopterygota</taxon>
        <taxon>Hymenoptera</taxon>
        <taxon>Apocrita</taxon>
        <taxon>Aculeata</taxon>
        <taxon>Formicoidea</taxon>
        <taxon>Formicidae</taxon>
        <taxon>Myrmicinae</taxon>
        <taxon>Atta</taxon>
    </lineage>
</organism>
<name>A0A158NTM3_ATTCE</name>
<dbReference type="AlphaFoldDB" id="A0A158NTM3"/>
<accession>A0A158NTM3</accession>
<dbReference type="EnsemblMetazoa" id="XM_012205491.1">
    <property type="protein sequence ID" value="XP_012060881.1"/>
    <property type="gene ID" value="LOC105624128"/>
</dbReference>
<feature type="coiled-coil region" evidence="1">
    <location>
        <begin position="198"/>
        <end position="229"/>
    </location>
</feature>
<protein>
    <submittedName>
        <fullName evidence="2">Uncharacterized protein</fullName>
    </submittedName>
</protein>
<evidence type="ECO:0000313" key="2">
    <source>
        <dbReference type="EnsemblMetazoa" id="XP_012060881.1"/>
    </source>
</evidence>
<proteinExistence type="predicted"/>
<keyword evidence="3" id="KW-1185">Reference proteome</keyword>
<feature type="coiled-coil region" evidence="1">
    <location>
        <begin position="126"/>
        <end position="160"/>
    </location>
</feature>
<sequence length="288" mass="34725">MKFRSESLSPCPDLMILYQVAPCPNEVDCKRKKRGRGIASSRYKVYSRYKEKLGRGIEPDKNKKGVVMSTINIGEKVVIISIYNRGSELSSVKWKEEEIEKRRQNYKKRRQKVRIYRRWRLGKIDRREYMEERKKFKELKEKKQKEREKKRNRIERFEERDGCMEIYKQKRGKRIWRDNNIETEEWRQHFMNLLSDGKREKEARDEEEGQEMEELKEKEIREAKKMNKKTVGIDGIVDGSVEICGRAYKWYAEILRIKLEEVGKKNIIPKTQIGFKKGRSTMDGTYSY</sequence>
<reference evidence="3" key="1">
    <citation type="journal article" date="2011" name="PLoS Genet.">
        <title>The genome sequence of the leaf-cutter ant Atta cephalotes reveals insights into its obligate symbiotic lifestyle.</title>
        <authorList>
            <person name="Suen G."/>
            <person name="Teiling C."/>
            <person name="Li L."/>
            <person name="Holt C."/>
            <person name="Abouheif E."/>
            <person name="Bornberg-Bauer E."/>
            <person name="Bouffard P."/>
            <person name="Caldera E.J."/>
            <person name="Cash E."/>
            <person name="Cavanaugh A."/>
            <person name="Denas O."/>
            <person name="Elhaik E."/>
            <person name="Fave M.J."/>
            <person name="Gadau J."/>
            <person name="Gibson J.D."/>
            <person name="Graur D."/>
            <person name="Grubbs K.J."/>
            <person name="Hagen D.E."/>
            <person name="Harkins T.T."/>
            <person name="Helmkampf M."/>
            <person name="Hu H."/>
            <person name="Johnson B.R."/>
            <person name="Kim J."/>
            <person name="Marsh S.E."/>
            <person name="Moeller J.A."/>
            <person name="Munoz-Torres M.C."/>
            <person name="Murphy M.C."/>
            <person name="Naughton M.C."/>
            <person name="Nigam S."/>
            <person name="Overson R."/>
            <person name="Rajakumar R."/>
            <person name="Reese J.T."/>
            <person name="Scott J.J."/>
            <person name="Smith C.R."/>
            <person name="Tao S."/>
            <person name="Tsutsui N.D."/>
            <person name="Viljakainen L."/>
            <person name="Wissler L."/>
            <person name="Yandell M.D."/>
            <person name="Zimmer F."/>
            <person name="Taylor J."/>
            <person name="Slater S.C."/>
            <person name="Clifton S.W."/>
            <person name="Warren W.C."/>
            <person name="Elsik C.G."/>
            <person name="Smith C.D."/>
            <person name="Weinstock G.M."/>
            <person name="Gerardo N.M."/>
            <person name="Currie C.R."/>
        </authorList>
    </citation>
    <scope>NUCLEOTIDE SEQUENCE [LARGE SCALE GENOMIC DNA]</scope>
</reference>
<dbReference type="EMBL" id="ADTU01002774">
    <property type="status" value="NOT_ANNOTATED_CDS"/>
    <property type="molecule type" value="Genomic_DNA"/>
</dbReference>
<dbReference type="KEGG" id="acep:105624128"/>